<evidence type="ECO:0000256" key="2">
    <source>
        <dbReference type="SAM" id="SignalP"/>
    </source>
</evidence>
<reference evidence="3 4" key="1">
    <citation type="submission" date="2019-08" db="EMBL/GenBank/DDBJ databases">
        <title>In-depth cultivation of the pig gut microbiome towards novel bacterial diversity and tailored functional studies.</title>
        <authorList>
            <person name="Wylensek D."/>
            <person name="Hitch T.C.A."/>
            <person name="Clavel T."/>
        </authorList>
    </citation>
    <scope>NUCLEOTIDE SEQUENCE [LARGE SCALE GENOMIC DNA]</scope>
    <source>
        <strain evidence="3 4">Oil+RF-744-GAM-WT-6</strain>
    </source>
</reference>
<dbReference type="EMBL" id="VUMN01000003">
    <property type="protein sequence ID" value="MSS57785.1"/>
    <property type="molecule type" value="Genomic_DNA"/>
</dbReference>
<feature type="region of interest" description="Disordered" evidence="1">
    <location>
        <begin position="25"/>
        <end position="66"/>
    </location>
</feature>
<dbReference type="Proteomes" id="UP000461880">
    <property type="component" value="Unassembled WGS sequence"/>
</dbReference>
<keyword evidence="4" id="KW-1185">Reference proteome</keyword>
<feature type="compositionally biased region" description="Basic and acidic residues" evidence="1">
    <location>
        <begin position="54"/>
        <end position="66"/>
    </location>
</feature>
<evidence type="ECO:0000256" key="1">
    <source>
        <dbReference type="SAM" id="MobiDB-lite"/>
    </source>
</evidence>
<sequence length="180" mass="20093">MFRRLLALAAATGAAIAVTAAVKTVSKKKEPEQKEDDDDSVNFIEIDSDDEDSSEQKKESSAEAKEYAPEVKEISELYPYLSLDYIEEQLKRNDAFNTEYPEDTLVTISHKALFDSEDLKGQFRTIAEQNGYEAKDLGEKECLAVHKMFTQNGAILSDIFNVANQVGCLKGSYEGYNIEA</sequence>
<protein>
    <submittedName>
        <fullName evidence="3">Uncharacterized protein</fullName>
    </submittedName>
</protein>
<evidence type="ECO:0000313" key="3">
    <source>
        <dbReference type="EMBL" id="MSS57785.1"/>
    </source>
</evidence>
<name>A0A7X2TF45_9FIRM</name>
<feature type="signal peptide" evidence="2">
    <location>
        <begin position="1"/>
        <end position="20"/>
    </location>
</feature>
<dbReference type="RefSeq" id="WP_154502864.1">
    <property type="nucleotide sequence ID" value="NZ_JAQXPC010000030.1"/>
</dbReference>
<gene>
    <name evidence="3" type="ORF">FYJ51_02555</name>
</gene>
<proteinExistence type="predicted"/>
<accession>A0A7X2TF45</accession>
<feature type="chain" id="PRO_5038524438" evidence="2">
    <location>
        <begin position="21"/>
        <end position="180"/>
    </location>
</feature>
<organism evidence="3 4">
    <name type="scientific">Stecheria intestinalis</name>
    <dbReference type="NCBI Taxonomy" id="2606630"/>
    <lineage>
        <taxon>Bacteria</taxon>
        <taxon>Bacillati</taxon>
        <taxon>Bacillota</taxon>
        <taxon>Erysipelotrichia</taxon>
        <taxon>Erysipelotrichales</taxon>
        <taxon>Erysipelotrichaceae</taxon>
        <taxon>Stecheria</taxon>
    </lineage>
</organism>
<feature type="compositionally biased region" description="Acidic residues" evidence="1">
    <location>
        <begin position="33"/>
        <end position="53"/>
    </location>
</feature>
<evidence type="ECO:0000313" key="4">
    <source>
        <dbReference type="Proteomes" id="UP000461880"/>
    </source>
</evidence>
<keyword evidence="2" id="KW-0732">Signal</keyword>
<dbReference type="AlphaFoldDB" id="A0A7X2TF45"/>
<comment type="caution">
    <text evidence="3">The sequence shown here is derived from an EMBL/GenBank/DDBJ whole genome shotgun (WGS) entry which is preliminary data.</text>
</comment>